<dbReference type="Proteomes" id="UP000501466">
    <property type="component" value="Chromosome"/>
</dbReference>
<keyword evidence="1" id="KW-0732">Signal</keyword>
<evidence type="ECO:0008006" key="4">
    <source>
        <dbReference type="Google" id="ProtNLM"/>
    </source>
</evidence>
<keyword evidence="3" id="KW-1185">Reference proteome</keyword>
<dbReference type="GO" id="GO:0015627">
    <property type="term" value="C:type II protein secretion system complex"/>
    <property type="evidence" value="ECO:0007669"/>
    <property type="project" value="TreeGrafter"/>
</dbReference>
<protein>
    <recommendedName>
        <fullName evidence="4">Competence protein ComEA</fullName>
    </recommendedName>
</protein>
<dbReference type="InterPro" id="IPR004509">
    <property type="entry name" value="Competence_ComEA_HhH"/>
</dbReference>
<organism evidence="2 3">
    <name type="scientific">Thiosulfativibrio zosterae</name>
    <dbReference type="NCBI Taxonomy" id="2675053"/>
    <lineage>
        <taxon>Bacteria</taxon>
        <taxon>Pseudomonadati</taxon>
        <taxon>Pseudomonadota</taxon>
        <taxon>Gammaproteobacteria</taxon>
        <taxon>Thiotrichales</taxon>
        <taxon>Piscirickettsiaceae</taxon>
        <taxon>Thiosulfativibrio</taxon>
    </lineage>
</organism>
<dbReference type="KEGG" id="tzo:THMIRHAT_20260"/>
<evidence type="ECO:0000256" key="1">
    <source>
        <dbReference type="SAM" id="SignalP"/>
    </source>
</evidence>
<accession>A0A6F8PQL4</accession>
<evidence type="ECO:0000313" key="2">
    <source>
        <dbReference type="EMBL" id="BBP44280.1"/>
    </source>
</evidence>
<dbReference type="RefSeq" id="WP_173292011.1">
    <property type="nucleotide sequence ID" value="NZ_AP021888.1"/>
</dbReference>
<gene>
    <name evidence="2" type="ORF">THMIRHAT_20260</name>
</gene>
<dbReference type="EMBL" id="AP021888">
    <property type="protein sequence ID" value="BBP44280.1"/>
    <property type="molecule type" value="Genomic_DNA"/>
</dbReference>
<dbReference type="Pfam" id="PF12836">
    <property type="entry name" value="HHH_3"/>
    <property type="match status" value="1"/>
</dbReference>
<dbReference type="InterPro" id="IPR051675">
    <property type="entry name" value="Endo/Exo/Phosphatase_dom_1"/>
</dbReference>
<dbReference type="PANTHER" id="PTHR21180:SF32">
    <property type="entry name" value="ENDONUCLEASE_EXONUCLEASE_PHOSPHATASE FAMILY DOMAIN-CONTAINING PROTEIN 1"/>
    <property type="match status" value="1"/>
</dbReference>
<reference evidence="3" key="1">
    <citation type="submission" date="2019-11" db="EMBL/GenBank/DDBJ databases">
        <title>Isolation and characterization of two novel species in the genus Thiomicrorhabdus.</title>
        <authorList>
            <person name="Mochizuki J."/>
            <person name="Kojima H."/>
            <person name="Fukui M."/>
        </authorList>
    </citation>
    <scope>NUCLEOTIDE SEQUENCE [LARGE SCALE GENOMIC DNA]</scope>
    <source>
        <strain evidence="3">AkT22</strain>
    </source>
</reference>
<feature type="signal peptide" evidence="1">
    <location>
        <begin position="1"/>
        <end position="19"/>
    </location>
</feature>
<dbReference type="PANTHER" id="PTHR21180">
    <property type="entry name" value="ENDONUCLEASE/EXONUCLEASE/PHOSPHATASE FAMILY DOMAIN-CONTAINING PROTEIN 1"/>
    <property type="match status" value="1"/>
</dbReference>
<dbReference type="GO" id="GO:0015628">
    <property type="term" value="P:protein secretion by the type II secretion system"/>
    <property type="evidence" value="ECO:0007669"/>
    <property type="project" value="TreeGrafter"/>
</dbReference>
<dbReference type="Gene3D" id="1.10.150.280">
    <property type="entry name" value="AF1531-like domain"/>
    <property type="match status" value="1"/>
</dbReference>
<evidence type="ECO:0000313" key="3">
    <source>
        <dbReference type="Proteomes" id="UP000501466"/>
    </source>
</evidence>
<sequence>MKSILIGFGLLFSTFIVMASPVNVNHASAEEISKSLTGIGLTKAQAIVAYRDAHGAFKSAQDLTQVKGIGEKTVEKNLADILLEDQH</sequence>
<feature type="chain" id="PRO_5026030742" description="Competence protein ComEA" evidence="1">
    <location>
        <begin position="20"/>
        <end position="87"/>
    </location>
</feature>
<dbReference type="InterPro" id="IPR010994">
    <property type="entry name" value="RuvA_2-like"/>
</dbReference>
<proteinExistence type="predicted"/>
<dbReference type="NCBIfam" id="TIGR00426">
    <property type="entry name" value="competence protein ComEA helix-hairpin-helix repeat region"/>
    <property type="match status" value="1"/>
</dbReference>
<name>A0A6F8PQL4_9GAMM</name>
<dbReference type="SUPFAM" id="SSF47781">
    <property type="entry name" value="RuvA domain 2-like"/>
    <property type="match status" value="1"/>
</dbReference>
<dbReference type="AlphaFoldDB" id="A0A6F8PQL4"/>